<evidence type="ECO:0000256" key="4">
    <source>
        <dbReference type="SAM" id="MobiDB-lite"/>
    </source>
</evidence>
<dbReference type="SUPFAM" id="SSF50249">
    <property type="entry name" value="Nucleic acid-binding proteins"/>
    <property type="match status" value="1"/>
</dbReference>
<feature type="region of interest" description="Disordered" evidence="4">
    <location>
        <begin position="104"/>
        <end position="144"/>
    </location>
</feature>
<evidence type="ECO:0000256" key="2">
    <source>
        <dbReference type="HAMAP-Rule" id="MF_00984"/>
    </source>
</evidence>
<dbReference type="EMBL" id="CP041345">
    <property type="protein sequence ID" value="QKG80792.1"/>
    <property type="molecule type" value="Genomic_DNA"/>
</dbReference>
<feature type="compositionally biased region" description="Basic and acidic residues" evidence="4">
    <location>
        <begin position="111"/>
        <end position="125"/>
    </location>
</feature>
<dbReference type="GO" id="GO:0003697">
    <property type="term" value="F:single-stranded DNA binding"/>
    <property type="evidence" value="ECO:0007669"/>
    <property type="project" value="UniProtKB-UniRule"/>
</dbReference>
<dbReference type="InterPro" id="IPR000424">
    <property type="entry name" value="Primosome_PriB/ssb"/>
</dbReference>
<dbReference type="GO" id="GO:0009295">
    <property type="term" value="C:nucleoid"/>
    <property type="evidence" value="ECO:0007669"/>
    <property type="project" value="TreeGrafter"/>
</dbReference>
<gene>
    <name evidence="5" type="ORF">FHG85_11125</name>
</gene>
<dbReference type="Pfam" id="PF00436">
    <property type="entry name" value="SSB"/>
    <property type="match status" value="1"/>
</dbReference>
<dbReference type="KEGG" id="ttz:FHG85_11125"/>
<keyword evidence="1 2" id="KW-0238">DNA-binding</keyword>
<proteinExistence type="inferred from homology"/>
<dbReference type="CDD" id="cd04496">
    <property type="entry name" value="SSB_OBF"/>
    <property type="match status" value="1"/>
</dbReference>
<dbReference type="NCBIfam" id="TIGR00621">
    <property type="entry name" value="ssb"/>
    <property type="match status" value="1"/>
</dbReference>
<dbReference type="PANTHER" id="PTHR10302:SF0">
    <property type="entry name" value="SINGLE-STRANDED DNA-BINDING PROTEIN, MITOCHONDRIAL"/>
    <property type="match status" value="1"/>
</dbReference>
<dbReference type="HAMAP" id="MF_00984">
    <property type="entry name" value="SSB"/>
    <property type="match status" value="1"/>
</dbReference>
<evidence type="ECO:0000313" key="5">
    <source>
        <dbReference type="EMBL" id="QKG80792.1"/>
    </source>
</evidence>
<evidence type="ECO:0000313" key="6">
    <source>
        <dbReference type="Proteomes" id="UP000500961"/>
    </source>
</evidence>
<dbReference type="Proteomes" id="UP000500961">
    <property type="component" value="Chromosome"/>
</dbReference>
<evidence type="ECO:0000256" key="3">
    <source>
        <dbReference type="PIRNR" id="PIRNR002070"/>
    </source>
</evidence>
<keyword evidence="6" id="KW-1185">Reference proteome</keyword>
<dbReference type="Gene3D" id="2.40.50.140">
    <property type="entry name" value="Nucleic acid-binding proteins"/>
    <property type="match status" value="1"/>
</dbReference>
<dbReference type="GO" id="GO:0006260">
    <property type="term" value="P:DNA replication"/>
    <property type="evidence" value="ECO:0007669"/>
    <property type="project" value="InterPro"/>
</dbReference>
<name>A0A7D3XF40_9BACT</name>
<sequence length="144" mass="16149">MSVNKVILVGNVGKDPEVRHLESGNTVARFPLATNETYTDRSGNKVTQTEWHNIVVWRGLADIAEKYVKQGKLLYVEGRIRSSSYEKDGVKRYSTEILCDNFRLLGPNTGQDDKSNNYSEPKESKNIASDADISVPDPTEDLPF</sequence>
<dbReference type="PIRSF" id="PIRSF002070">
    <property type="entry name" value="SSB"/>
    <property type="match status" value="1"/>
</dbReference>
<protein>
    <recommendedName>
        <fullName evidence="2 3">Single-stranded DNA-binding protein</fullName>
        <shortName evidence="2">SSB</shortName>
    </recommendedName>
</protein>
<dbReference type="InterPro" id="IPR011344">
    <property type="entry name" value="ssDNA-bd"/>
</dbReference>
<comment type="caution">
    <text evidence="2">Lacks conserved residue(s) required for the propagation of feature annotation.</text>
</comment>
<accession>A0A7D3XF40</accession>
<dbReference type="PANTHER" id="PTHR10302">
    <property type="entry name" value="SINGLE-STRANDED DNA-BINDING PROTEIN"/>
    <property type="match status" value="1"/>
</dbReference>
<dbReference type="RefSeq" id="WP_173075898.1">
    <property type="nucleotide sequence ID" value="NZ_CP041345.1"/>
</dbReference>
<organism evidence="5 6">
    <name type="scientific">Tenuifilum thalassicum</name>
    <dbReference type="NCBI Taxonomy" id="2590900"/>
    <lineage>
        <taxon>Bacteria</taxon>
        <taxon>Pseudomonadati</taxon>
        <taxon>Bacteroidota</taxon>
        <taxon>Bacteroidia</taxon>
        <taxon>Bacteroidales</taxon>
        <taxon>Tenuifilaceae</taxon>
        <taxon>Tenuifilum</taxon>
    </lineage>
</organism>
<dbReference type="AlphaFoldDB" id="A0A7D3XF40"/>
<dbReference type="InterPro" id="IPR012340">
    <property type="entry name" value="NA-bd_OB-fold"/>
</dbReference>
<evidence type="ECO:0000256" key="1">
    <source>
        <dbReference type="ARBA" id="ARBA00023125"/>
    </source>
</evidence>
<reference evidence="5 6" key="1">
    <citation type="submission" date="2019-07" db="EMBL/GenBank/DDBJ databases">
        <title>Thalassofilum flectens gen. nov., sp. nov., a novel moderate thermophilic anaerobe from a shallow sea hot spring in Kunashir Island (Russia), representing a new family in the order Bacteroidales, and proposal of Thalassofilacea fam. nov.</title>
        <authorList>
            <person name="Kochetkova T.V."/>
            <person name="Podosokorskaya O.A."/>
            <person name="Novikov A."/>
            <person name="Elcheninov A.G."/>
            <person name="Toshchakov S.V."/>
            <person name="Kublanov I.V."/>
        </authorList>
    </citation>
    <scope>NUCLEOTIDE SEQUENCE [LARGE SCALE GENOMIC DNA]</scope>
    <source>
        <strain evidence="5 6">38-H</strain>
    </source>
</reference>
<comment type="subunit">
    <text evidence="2">Homotetramer.</text>
</comment>
<dbReference type="PROSITE" id="PS50935">
    <property type="entry name" value="SSB"/>
    <property type="match status" value="1"/>
</dbReference>